<sequence length="47" mass="4974">MKEALKNWWATADAAQKNGLIVLGAFLVGAFLLTFGIVIGKAIAPLM</sequence>
<organism evidence="2 3">
    <name type="scientific">Microbulbifer salipaludis</name>
    <dbReference type="NCBI Taxonomy" id="187980"/>
    <lineage>
        <taxon>Bacteria</taxon>
        <taxon>Pseudomonadati</taxon>
        <taxon>Pseudomonadota</taxon>
        <taxon>Gammaproteobacteria</taxon>
        <taxon>Cellvibrionales</taxon>
        <taxon>Microbulbiferaceae</taxon>
        <taxon>Microbulbifer</taxon>
    </lineage>
</organism>
<dbReference type="Proteomes" id="UP000664293">
    <property type="component" value="Unassembled WGS sequence"/>
</dbReference>
<dbReference type="RefSeq" id="WP_207000364.1">
    <property type="nucleotide sequence ID" value="NZ_JAEKJR010000002.1"/>
</dbReference>
<keyword evidence="1" id="KW-1133">Transmembrane helix</keyword>
<evidence type="ECO:0000313" key="2">
    <source>
        <dbReference type="EMBL" id="MBN8430414.1"/>
    </source>
</evidence>
<evidence type="ECO:0000256" key="1">
    <source>
        <dbReference type="SAM" id="Phobius"/>
    </source>
</evidence>
<keyword evidence="1" id="KW-0472">Membrane</keyword>
<proteinExistence type="predicted"/>
<keyword evidence="3" id="KW-1185">Reference proteome</keyword>
<feature type="transmembrane region" description="Helical" evidence="1">
    <location>
        <begin position="20"/>
        <end position="44"/>
    </location>
</feature>
<dbReference type="EMBL" id="JAEKJR010000002">
    <property type="protein sequence ID" value="MBN8430414.1"/>
    <property type="molecule type" value="Genomic_DNA"/>
</dbReference>
<accession>A0ABS3E530</accession>
<evidence type="ECO:0000313" key="3">
    <source>
        <dbReference type="Proteomes" id="UP000664293"/>
    </source>
</evidence>
<protein>
    <submittedName>
        <fullName evidence="2">Uncharacterized protein</fullName>
    </submittedName>
</protein>
<reference evidence="2 3" key="1">
    <citation type="submission" date="2020-12" db="EMBL/GenBank/DDBJ databases">
        <title>Oil enriched cultivation method for isolating marine PHA-producing bacteria.</title>
        <authorList>
            <person name="Zheng W."/>
            <person name="Yu S."/>
            <person name="Huang Y."/>
        </authorList>
    </citation>
    <scope>NUCLEOTIDE SEQUENCE [LARGE SCALE GENOMIC DNA]</scope>
    <source>
        <strain evidence="2 3">SN0-2</strain>
    </source>
</reference>
<keyword evidence="1" id="KW-0812">Transmembrane</keyword>
<name>A0ABS3E530_9GAMM</name>
<comment type="caution">
    <text evidence="2">The sequence shown here is derived from an EMBL/GenBank/DDBJ whole genome shotgun (WGS) entry which is preliminary data.</text>
</comment>
<gene>
    <name evidence="2" type="ORF">JF535_06045</name>
</gene>